<organism evidence="1 2">
    <name type="scientific">Ceriporiopsis subvermispora (strain B)</name>
    <name type="common">White-rot fungus</name>
    <name type="synonym">Gelatoporia subvermispora</name>
    <dbReference type="NCBI Taxonomy" id="914234"/>
    <lineage>
        <taxon>Eukaryota</taxon>
        <taxon>Fungi</taxon>
        <taxon>Dikarya</taxon>
        <taxon>Basidiomycota</taxon>
        <taxon>Agaricomycotina</taxon>
        <taxon>Agaricomycetes</taxon>
        <taxon>Polyporales</taxon>
        <taxon>Gelatoporiaceae</taxon>
        <taxon>Gelatoporia</taxon>
    </lineage>
</organism>
<dbReference type="OrthoDB" id="5327923at2759"/>
<evidence type="ECO:0000313" key="2">
    <source>
        <dbReference type="Proteomes" id="UP000016930"/>
    </source>
</evidence>
<name>M2REI8_CERS8</name>
<accession>M2REI8</accession>
<sequence length="155" mass="18044">LRREARMYGRFPRHIQQEYCGFQLIRPIKHPVPTGPVVPKFYGYYVPTNEKGEAVDNSYREVEENKDYTVKGPSPILLMEECGEPINPSTFSLDDRSECYSLVLRLHRAGFIQNSFYTRNILMQRGPLTVPPSERSHRTPSFRIIDFGRGDIYDN</sequence>
<dbReference type="Proteomes" id="UP000016930">
    <property type="component" value="Unassembled WGS sequence"/>
</dbReference>
<evidence type="ECO:0008006" key="3">
    <source>
        <dbReference type="Google" id="ProtNLM"/>
    </source>
</evidence>
<dbReference type="EMBL" id="KB445797">
    <property type="protein sequence ID" value="EMD36867.1"/>
    <property type="molecule type" value="Genomic_DNA"/>
</dbReference>
<feature type="non-terminal residue" evidence="1">
    <location>
        <position position="1"/>
    </location>
</feature>
<reference evidence="1 2" key="1">
    <citation type="journal article" date="2012" name="Proc. Natl. Acad. Sci. U.S.A.">
        <title>Comparative genomics of Ceriporiopsis subvermispora and Phanerochaete chrysosporium provide insight into selective ligninolysis.</title>
        <authorList>
            <person name="Fernandez-Fueyo E."/>
            <person name="Ruiz-Duenas F.J."/>
            <person name="Ferreira P."/>
            <person name="Floudas D."/>
            <person name="Hibbett D.S."/>
            <person name="Canessa P."/>
            <person name="Larrondo L.F."/>
            <person name="James T.Y."/>
            <person name="Seelenfreund D."/>
            <person name="Lobos S."/>
            <person name="Polanco R."/>
            <person name="Tello M."/>
            <person name="Honda Y."/>
            <person name="Watanabe T."/>
            <person name="Watanabe T."/>
            <person name="Ryu J.S."/>
            <person name="Kubicek C.P."/>
            <person name="Schmoll M."/>
            <person name="Gaskell J."/>
            <person name="Hammel K.E."/>
            <person name="St John F.J."/>
            <person name="Vanden Wymelenberg A."/>
            <person name="Sabat G."/>
            <person name="Splinter BonDurant S."/>
            <person name="Syed K."/>
            <person name="Yadav J.S."/>
            <person name="Doddapaneni H."/>
            <person name="Subramanian V."/>
            <person name="Lavin J.L."/>
            <person name="Oguiza J.A."/>
            <person name="Perez G."/>
            <person name="Pisabarro A.G."/>
            <person name="Ramirez L."/>
            <person name="Santoyo F."/>
            <person name="Master E."/>
            <person name="Coutinho P.M."/>
            <person name="Henrissat B."/>
            <person name="Lombard V."/>
            <person name="Magnuson J.K."/>
            <person name="Kuees U."/>
            <person name="Hori C."/>
            <person name="Igarashi K."/>
            <person name="Samejima M."/>
            <person name="Held B.W."/>
            <person name="Barry K.W."/>
            <person name="LaButti K.M."/>
            <person name="Lapidus A."/>
            <person name="Lindquist E.A."/>
            <person name="Lucas S.M."/>
            <person name="Riley R."/>
            <person name="Salamov A.A."/>
            <person name="Hoffmeister D."/>
            <person name="Schwenk D."/>
            <person name="Hadar Y."/>
            <person name="Yarden O."/>
            <person name="de Vries R.P."/>
            <person name="Wiebenga A."/>
            <person name="Stenlid J."/>
            <person name="Eastwood D."/>
            <person name="Grigoriev I.V."/>
            <person name="Berka R.M."/>
            <person name="Blanchette R.A."/>
            <person name="Kersten P."/>
            <person name="Martinez A.T."/>
            <person name="Vicuna R."/>
            <person name="Cullen D."/>
        </authorList>
    </citation>
    <scope>NUCLEOTIDE SEQUENCE [LARGE SCALE GENOMIC DNA]</scope>
    <source>
        <strain evidence="1 2">B</strain>
    </source>
</reference>
<dbReference type="STRING" id="914234.M2REI8"/>
<evidence type="ECO:0000313" key="1">
    <source>
        <dbReference type="EMBL" id="EMD36867.1"/>
    </source>
</evidence>
<gene>
    <name evidence="1" type="ORF">CERSUDRAFT_35514</name>
</gene>
<dbReference type="AlphaFoldDB" id="M2REI8"/>
<feature type="non-terminal residue" evidence="1">
    <location>
        <position position="155"/>
    </location>
</feature>
<proteinExistence type="predicted"/>
<keyword evidence="2" id="KW-1185">Reference proteome</keyword>
<dbReference type="HOGENOM" id="CLU_119633_0_0_1"/>
<protein>
    <recommendedName>
        <fullName evidence="3">Protein kinase domain-containing protein</fullName>
    </recommendedName>
</protein>